<dbReference type="EMBL" id="ASRV01000008">
    <property type="protein sequence ID" value="EOR28228.1"/>
    <property type="molecule type" value="Genomic_DNA"/>
</dbReference>
<protein>
    <recommendedName>
        <fullName evidence="3 6">Arabinogalactan endo-beta-1,4-galactanase</fullName>
        <ecNumber evidence="3 6">3.2.1.89</ecNumber>
    </recommendedName>
</protein>
<sequence length="445" mass="49954">MKLSKRNLNKKTKILLSIAILIVIIGGTVLGNLTIYLEDKNYKPAENNEDFRVALSVSPFSGEAFDKSYNYEAGDLIASNREELEKMYIKSGATEMYARIATKRYPTNDNIVNGEEDSNANFHTLEQGIELSRLAAKLDIPINPEIMLAYTYMDMDRQQAPNFEEYPEIYALQNRKSWEELTLEEMIPILETYGKFVGMEILKTGATVENWNIGNEANFGFAGVSVGLKTEVNNKLEKVSSGIKNILPILGTNWLKDNVWKYNGQQMGAIAKGIKAAYKELGIDSSNIKFSTHIATVVATVHNAVTYFNTLKENGFPIDVAGISFYPSAPGVYINKMTMFKKMVTEINKKCNLPVFIAEFSYPSGEVSGPYAGWSKTVKGYEHNEEGQSAIYMDVIEWGKTHGLAGIRYWAPDYRGWDSMSMFNYTNEGATAKEILLKSLDDNRN</sequence>
<organism evidence="7 8">
    <name type="scientific">Clostridium sartagoforme AAU1</name>
    <dbReference type="NCBI Taxonomy" id="1202534"/>
    <lineage>
        <taxon>Bacteria</taxon>
        <taxon>Bacillati</taxon>
        <taxon>Bacillota</taxon>
        <taxon>Clostridia</taxon>
        <taxon>Eubacteriales</taxon>
        <taxon>Clostridiaceae</taxon>
        <taxon>Clostridium</taxon>
    </lineage>
</organism>
<dbReference type="AlphaFoldDB" id="R9CG15"/>
<dbReference type="GO" id="GO:0031218">
    <property type="term" value="F:arabinogalactan endo-1,4-beta-galactosidase activity"/>
    <property type="evidence" value="ECO:0007669"/>
    <property type="project" value="UniProtKB-EC"/>
</dbReference>
<evidence type="ECO:0000256" key="6">
    <source>
        <dbReference type="RuleBase" id="RU361192"/>
    </source>
</evidence>
<proteinExistence type="inferred from homology"/>
<comment type="caution">
    <text evidence="7">The sequence shown here is derived from an EMBL/GenBank/DDBJ whole genome shotgun (WGS) entry which is preliminary data.</text>
</comment>
<keyword evidence="4 6" id="KW-0378">Hydrolase</keyword>
<dbReference type="SUPFAM" id="SSF51445">
    <property type="entry name" value="(Trans)glycosidases"/>
    <property type="match status" value="1"/>
</dbReference>
<dbReference type="PATRIC" id="fig|1202534.3.peg.77"/>
<dbReference type="Proteomes" id="UP000013988">
    <property type="component" value="Unassembled WGS sequence"/>
</dbReference>
<dbReference type="OrthoDB" id="1993342at2"/>
<evidence type="ECO:0000313" key="8">
    <source>
        <dbReference type="Proteomes" id="UP000013988"/>
    </source>
</evidence>
<reference evidence="7 8" key="1">
    <citation type="submission" date="2013-03" db="EMBL/GenBank/DDBJ databases">
        <title>Whole genome shotgun sequencing of Clostridium sartagoforme AAU1.</title>
        <authorList>
            <person name="Joshi C.G."/>
            <person name="Duggirala S.M."/>
            <person name="Nathani N.M."/>
            <person name="Bhatt V.D."/>
            <person name="Patel A.K."/>
            <person name="Pandya P.R."/>
            <person name="KaPatel J.A."/>
        </authorList>
    </citation>
    <scope>NUCLEOTIDE SEQUENCE [LARGE SCALE GENOMIC DNA]</scope>
    <source>
        <strain evidence="7 8">AAU1</strain>
    </source>
</reference>
<keyword evidence="5 6" id="KW-0326">Glycosidase</keyword>
<comment type="similarity">
    <text evidence="2 6">Belongs to the glycosyl hydrolase 53 family.</text>
</comment>
<accession>R9CG15</accession>
<evidence type="ECO:0000256" key="3">
    <source>
        <dbReference type="ARBA" id="ARBA00012556"/>
    </source>
</evidence>
<evidence type="ECO:0000256" key="4">
    <source>
        <dbReference type="ARBA" id="ARBA00022801"/>
    </source>
</evidence>
<dbReference type="PANTHER" id="PTHR34983:SF1">
    <property type="entry name" value="ARABINOGALACTAN ENDO-BETA-1,4-GALACTANASE A"/>
    <property type="match status" value="1"/>
</dbReference>
<gene>
    <name evidence="7" type="ORF">A500_00395</name>
</gene>
<dbReference type="Pfam" id="PF07745">
    <property type="entry name" value="Glyco_hydro_53"/>
    <property type="match status" value="1"/>
</dbReference>
<dbReference type="InterPro" id="IPR017853">
    <property type="entry name" value="GH"/>
</dbReference>
<dbReference type="RefSeq" id="WP_016205616.1">
    <property type="nucleotide sequence ID" value="NZ_ASRV01000008.1"/>
</dbReference>
<evidence type="ECO:0000256" key="5">
    <source>
        <dbReference type="ARBA" id="ARBA00023295"/>
    </source>
</evidence>
<dbReference type="PANTHER" id="PTHR34983">
    <property type="entry name" value="ARABINOGALACTAN ENDO-BETA-1,4-GALACTANASE A"/>
    <property type="match status" value="1"/>
</dbReference>
<dbReference type="Gene3D" id="3.20.20.80">
    <property type="entry name" value="Glycosidases"/>
    <property type="match status" value="1"/>
</dbReference>
<name>R9CG15_9CLOT</name>
<dbReference type="EC" id="3.2.1.89" evidence="3 6"/>
<comment type="catalytic activity">
    <reaction evidence="1 6">
        <text>The enzyme specifically hydrolyzes (1-&gt;4)-beta-D-galactosidic linkages in type I arabinogalactans.</text>
        <dbReference type="EC" id="3.2.1.89"/>
    </reaction>
</comment>
<dbReference type="GO" id="GO:0045490">
    <property type="term" value="P:pectin catabolic process"/>
    <property type="evidence" value="ECO:0007669"/>
    <property type="project" value="TreeGrafter"/>
</dbReference>
<keyword evidence="8" id="KW-1185">Reference proteome</keyword>
<dbReference type="GO" id="GO:0015926">
    <property type="term" value="F:glucosidase activity"/>
    <property type="evidence" value="ECO:0007669"/>
    <property type="project" value="InterPro"/>
</dbReference>
<evidence type="ECO:0000256" key="2">
    <source>
        <dbReference type="ARBA" id="ARBA00010687"/>
    </source>
</evidence>
<evidence type="ECO:0000313" key="7">
    <source>
        <dbReference type="EMBL" id="EOR28228.1"/>
    </source>
</evidence>
<dbReference type="InterPro" id="IPR011683">
    <property type="entry name" value="Glyco_hydro_53"/>
</dbReference>
<evidence type="ECO:0000256" key="1">
    <source>
        <dbReference type="ARBA" id="ARBA00001695"/>
    </source>
</evidence>